<evidence type="ECO:0000313" key="1">
    <source>
        <dbReference type="EMBL" id="TCK75548.1"/>
    </source>
</evidence>
<sequence>METIAKQTSSAGTSIMAPNSEFREKFDRKPFLVSHTLLADHPLFTLSRLRELARYLRDHHCDIVWDAGEVGIGQRWNEVPRKNLTVDDALDRIDQVGAWIVLKQVERAPEYGALLEAFMHEVSEKTGRDIMKEQKQMDAILFITSPNRVTSYHIDRECNFLLQVSGDKQISVFDREDREVLPEEEIETFWSVDNNAARYRPEYQNRASVYDLSPGKGIHIPVNCPHWLRNGNNISISFSVSYQFKDTRRKYIYQSNHYLRKMGLKPTPPGLSPAKDKVKCMVMDPLVKIKAAMSSMAK</sequence>
<gene>
    <name evidence="1" type="ORF">C7378_0533</name>
</gene>
<keyword evidence="2" id="KW-1185">Reference proteome</keyword>
<organism evidence="1 2">
    <name type="scientific">Acidipila rosea</name>
    <dbReference type="NCBI Taxonomy" id="768535"/>
    <lineage>
        <taxon>Bacteria</taxon>
        <taxon>Pseudomonadati</taxon>
        <taxon>Acidobacteriota</taxon>
        <taxon>Terriglobia</taxon>
        <taxon>Terriglobales</taxon>
        <taxon>Acidobacteriaceae</taxon>
        <taxon>Acidipila</taxon>
    </lineage>
</organism>
<dbReference type="RefSeq" id="WP_131991394.1">
    <property type="nucleotide sequence ID" value="NZ_SMGK01000001.1"/>
</dbReference>
<dbReference type="EMBL" id="SMGK01000001">
    <property type="protein sequence ID" value="TCK75548.1"/>
    <property type="molecule type" value="Genomic_DNA"/>
</dbReference>
<reference evidence="1 2" key="1">
    <citation type="submission" date="2019-03" db="EMBL/GenBank/DDBJ databases">
        <title>Genomic Encyclopedia of Type Strains, Phase IV (KMG-IV): sequencing the most valuable type-strain genomes for metagenomic binning, comparative biology and taxonomic classification.</title>
        <authorList>
            <person name="Goeker M."/>
        </authorList>
    </citation>
    <scope>NUCLEOTIDE SEQUENCE [LARGE SCALE GENOMIC DNA]</scope>
    <source>
        <strain evidence="1 2">DSM 103428</strain>
    </source>
</reference>
<dbReference type="Proteomes" id="UP000295210">
    <property type="component" value="Unassembled WGS sequence"/>
</dbReference>
<name>A0A4R1LAR3_9BACT</name>
<evidence type="ECO:0000313" key="2">
    <source>
        <dbReference type="Proteomes" id="UP000295210"/>
    </source>
</evidence>
<accession>A0A4R1LAR3</accession>
<dbReference type="AlphaFoldDB" id="A0A4R1LAR3"/>
<dbReference type="SUPFAM" id="SSF51197">
    <property type="entry name" value="Clavaminate synthase-like"/>
    <property type="match status" value="1"/>
</dbReference>
<dbReference type="OrthoDB" id="112741at2"/>
<proteinExistence type="predicted"/>
<protein>
    <recommendedName>
        <fullName evidence="3">JmjC domain-containing protein</fullName>
    </recommendedName>
</protein>
<comment type="caution">
    <text evidence="1">The sequence shown here is derived from an EMBL/GenBank/DDBJ whole genome shotgun (WGS) entry which is preliminary data.</text>
</comment>
<evidence type="ECO:0008006" key="3">
    <source>
        <dbReference type="Google" id="ProtNLM"/>
    </source>
</evidence>
<dbReference type="Gene3D" id="2.60.120.650">
    <property type="entry name" value="Cupin"/>
    <property type="match status" value="1"/>
</dbReference>